<evidence type="ECO:0000313" key="6">
    <source>
        <dbReference type="EMBL" id="SDG18745.1"/>
    </source>
</evidence>
<evidence type="ECO:0000256" key="4">
    <source>
        <dbReference type="ARBA" id="ARBA00023136"/>
    </source>
</evidence>
<dbReference type="AlphaFoldDB" id="A0A1G7S6U2"/>
<evidence type="ECO:0000313" key="7">
    <source>
        <dbReference type="Proteomes" id="UP000199415"/>
    </source>
</evidence>
<evidence type="ECO:0000256" key="1">
    <source>
        <dbReference type="ARBA" id="ARBA00004370"/>
    </source>
</evidence>
<proteinExistence type="predicted"/>
<protein>
    <submittedName>
        <fullName evidence="6">MAPEG family protein</fullName>
    </submittedName>
</protein>
<dbReference type="EMBL" id="FNCE01000006">
    <property type="protein sequence ID" value="SDG18745.1"/>
    <property type="molecule type" value="Genomic_DNA"/>
</dbReference>
<dbReference type="PANTHER" id="PTHR31004:SF1">
    <property type="entry name" value="TRANSMEMBRANE PROTEIN 79"/>
    <property type="match status" value="1"/>
</dbReference>
<dbReference type="STRING" id="1082479.SAMN05216241_106145"/>
<evidence type="ECO:0000256" key="2">
    <source>
        <dbReference type="ARBA" id="ARBA00022692"/>
    </source>
</evidence>
<keyword evidence="7" id="KW-1185">Reference proteome</keyword>
<evidence type="ECO:0000256" key="5">
    <source>
        <dbReference type="SAM" id="Phobius"/>
    </source>
</evidence>
<dbReference type="SUPFAM" id="SSF161084">
    <property type="entry name" value="MAPEG domain-like"/>
    <property type="match status" value="1"/>
</dbReference>
<sequence>MTLGVSSWLTADRQRSLAGGTIGMGTALLALAVLFWLSGAPEIMGAVAWALLVPASLVFLFVLATMAARMHTRTFDPTAGREPRAVQVTGRVLTNTLEQSAIFVPATVVIALNTGPALRDLVPALAITFLAARLAFWIGYLIAPQARAPGMGATLAVNVVALVTAIVVA</sequence>
<dbReference type="Pfam" id="PF01124">
    <property type="entry name" value="MAPEG"/>
    <property type="match status" value="1"/>
</dbReference>
<organism evidence="6 7">
    <name type="scientific">Limimonas halophila</name>
    <dbReference type="NCBI Taxonomy" id="1082479"/>
    <lineage>
        <taxon>Bacteria</taxon>
        <taxon>Pseudomonadati</taxon>
        <taxon>Pseudomonadota</taxon>
        <taxon>Alphaproteobacteria</taxon>
        <taxon>Rhodospirillales</taxon>
        <taxon>Rhodovibrionaceae</taxon>
        <taxon>Limimonas</taxon>
    </lineage>
</organism>
<evidence type="ECO:0000256" key="3">
    <source>
        <dbReference type="ARBA" id="ARBA00022989"/>
    </source>
</evidence>
<gene>
    <name evidence="6" type="ORF">SAMN05216241_106145</name>
</gene>
<name>A0A1G7S6U2_9PROT</name>
<dbReference type="GO" id="GO:0005765">
    <property type="term" value="C:lysosomal membrane"/>
    <property type="evidence" value="ECO:0007669"/>
    <property type="project" value="TreeGrafter"/>
</dbReference>
<dbReference type="PANTHER" id="PTHR31004">
    <property type="entry name" value="TRANSMEMBRANE PROTEIN 79"/>
    <property type="match status" value="1"/>
</dbReference>
<feature type="transmembrane region" description="Helical" evidence="5">
    <location>
        <begin position="148"/>
        <end position="168"/>
    </location>
</feature>
<reference evidence="6 7" key="1">
    <citation type="submission" date="2016-10" db="EMBL/GenBank/DDBJ databases">
        <authorList>
            <person name="de Groot N.N."/>
        </authorList>
    </citation>
    <scope>NUCLEOTIDE SEQUENCE [LARGE SCALE GENOMIC DNA]</scope>
    <source>
        <strain evidence="6 7">DSM 25584</strain>
    </source>
</reference>
<keyword evidence="3 5" id="KW-1133">Transmembrane helix</keyword>
<feature type="transmembrane region" description="Helical" evidence="5">
    <location>
        <begin position="121"/>
        <end position="142"/>
    </location>
</feature>
<feature type="transmembrane region" description="Helical" evidence="5">
    <location>
        <begin position="17"/>
        <end position="37"/>
    </location>
</feature>
<dbReference type="Proteomes" id="UP000199415">
    <property type="component" value="Unassembled WGS sequence"/>
</dbReference>
<keyword evidence="2 5" id="KW-0812">Transmembrane</keyword>
<dbReference type="InterPro" id="IPR023352">
    <property type="entry name" value="MAPEG-like_dom_sf"/>
</dbReference>
<feature type="transmembrane region" description="Helical" evidence="5">
    <location>
        <begin position="43"/>
        <end position="64"/>
    </location>
</feature>
<dbReference type="OrthoDB" id="582367at2"/>
<keyword evidence="4 5" id="KW-0472">Membrane</keyword>
<dbReference type="Gene3D" id="1.20.120.550">
    <property type="entry name" value="Membrane associated eicosanoid/glutathione metabolism-like domain"/>
    <property type="match status" value="1"/>
</dbReference>
<dbReference type="RefSeq" id="WP_090020191.1">
    <property type="nucleotide sequence ID" value="NZ_FNCE01000006.1"/>
</dbReference>
<comment type="subcellular location">
    <subcellularLocation>
        <location evidence="1">Membrane</location>
    </subcellularLocation>
</comment>
<dbReference type="GO" id="GO:0045055">
    <property type="term" value="P:regulated exocytosis"/>
    <property type="evidence" value="ECO:0007669"/>
    <property type="project" value="TreeGrafter"/>
</dbReference>
<accession>A0A1G7S6U2</accession>
<dbReference type="InterPro" id="IPR001129">
    <property type="entry name" value="Membr-assoc_MAPEG"/>
</dbReference>